<gene>
    <name evidence="1" type="ORF">RIMI_LOCUS1004214</name>
</gene>
<reference evidence="1" key="1">
    <citation type="submission" date="2023-07" db="EMBL/GenBank/DDBJ databases">
        <authorList>
            <person name="Stuckert A."/>
        </authorList>
    </citation>
    <scope>NUCLEOTIDE SEQUENCE</scope>
</reference>
<name>A0ABN9KQ58_9NEOB</name>
<sequence>MFTLVTGDLGIVGRWRARGLTQGVLTSPRNGTFPCLNCQQCSNVLKGDSFTHPQSGKRFPIKGQFNCNSSFVVYLIKCPCGLGYVGETTQHIRDRISKHKSTIRCGRTLLPIPAHFLQNNHNVAQLRFQVIDHVRFLRRGGDRIKRLKERESFWIYTLQTLAPHGLNREYEGHGPGHCCLYFPFKNRPGTEYPHGPSGCSTLLSSHIVNEWSDSTPEPKEKSVLGQSL</sequence>
<keyword evidence="2" id="KW-1185">Reference proteome</keyword>
<accession>A0ABN9KQ58</accession>
<dbReference type="InterPro" id="IPR035901">
    <property type="entry name" value="GIY-YIG_endonuc_sf"/>
</dbReference>
<protein>
    <recommendedName>
        <fullName evidence="3">GIY-YIG domain-containing protein</fullName>
    </recommendedName>
</protein>
<proteinExistence type="predicted"/>
<organism evidence="1 2">
    <name type="scientific">Ranitomeya imitator</name>
    <name type="common">mimic poison frog</name>
    <dbReference type="NCBI Taxonomy" id="111125"/>
    <lineage>
        <taxon>Eukaryota</taxon>
        <taxon>Metazoa</taxon>
        <taxon>Chordata</taxon>
        <taxon>Craniata</taxon>
        <taxon>Vertebrata</taxon>
        <taxon>Euteleostomi</taxon>
        <taxon>Amphibia</taxon>
        <taxon>Batrachia</taxon>
        <taxon>Anura</taxon>
        <taxon>Neobatrachia</taxon>
        <taxon>Hyloidea</taxon>
        <taxon>Dendrobatidae</taxon>
        <taxon>Dendrobatinae</taxon>
        <taxon>Ranitomeya</taxon>
    </lineage>
</organism>
<dbReference type="Proteomes" id="UP001176940">
    <property type="component" value="Unassembled WGS sequence"/>
</dbReference>
<dbReference type="PANTHER" id="PTHR21301:SF12">
    <property type="match status" value="1"/>
</dbReference>
<dbReference type="PANTHER" id="PTHR21301">
    <property type="entry name" value="REVERSE TRANSCRIPTASE"/>
    <property type="match status" value="1"/>
</dbReference>
<evidence type="ECO:0000313" key="2">
    <source>
        <dbReference type="Proteomes" id="UP001176940"/>
    </source>
</evidence>
<comment type="caution">
    <text evidence="1">The sequence shown here is derived from an EMBL/GenBank/DDBJ whole genome shotgun (WGS) entry which is preliminary data.</text>
</comment>
<dbReference type="CDD" id="cd10442">
    <property type="entry name" value="GIY-YIG_PLEs"/>
    <property type="match status" value="1"/>
</dbReference>
<dbReference type="Gene3D" id="3.40.1440.10">
    <property type="entry name" value="GIY-YIG endonuclease"/>
    <property type="match status" value="1"/>
</dbReference>
<evidence type="ECO:0000313" key="1">
    <source>
        <dbReference type="EMBL" id="CAJ0919390.1"/>
    </source>
</evidence>
<dbReference type="EMBL" id="CAUEEQ010001270">
    <property type="protein sequence ID" value="CAJ0919390.1"/>
    <property type="molecule type" value="Genomic_DNA"/>
</dbReference>
<evidence type="ECO:0008006" key="3">
    <source>
        <dbReference type="Google" id="ProtNLM"/>
    </source>
</evidence>